<dbReference type="SUPFAM" id="SSF47203">
    <property type="entry name" value="Acyl-CoA dehydrogenase C-terminal domain-like"/>
    <property type="match status" value="2"/>
</dbReference>
<reference evidence="10" key="1">
    <citation type="submission" date="2017-05" db="EMBL/GenBank/DDBJ databases">
        <title>Complete and WGS of Bordetella genogroups.</title>
        <authorList>
            <person name="Spilker T."/>
            <person name="Lipuma J."/>
        </authorList>
    </citation>
    <scope>NUCLEOTIDE SEQUENCE [LARGE SCALE GENOMIC DNA]</scope>
    <source>
        <strain evidence="10">AU16122</strain>
    </source>
</reference>
<dbReference type="InterPro" id="IPR009075">
    <property type="entry name" value="AcylCo_DH/oxidase_C"/>
</dbReference>
<evidence type="ECO:0000256" key="4">
    <source>
        <dbReference type="ARBA" id="ARBA00022827"/>
    </source>
</evidence>
<feature type="domain" description="Acyl-CoA dehydrogenase/oxidase C-terminal" evidence="6">
    <location>
        <begin position="231"/>
        <end position="362"/>
    </location>
</feature>
<evidence type="ECO:0000259" key="7">
    <source>
        <dbReference type="Pfam" id="PF02770"/>
    </source>
</evidence>
<keyword evidence="3" id="KW-0285">Flavoprotein</keyword>
<dbReference type="FunFam" id="2.40.110.10:FF:000011">
    <property type="entry name" value="Acyl-CoA dehydrogenase FadE34"/>
    <property type="match status" value="1"/>
</dbReference>
<dbReference type="AlphaFoldDB" id="A0A261SLF8"/>
<proteinExistence type="inferred from homology"/>
<dbReference type="RefSeq" id="WP_094851690.1">
    <property type="nucleotide sequence ID" value="NZ_NEVM01000001.1"/>
</dbReference>
<evidence type="ECO:0000256" key="1">
    <source>
        <dbReference type="ARBA" id="ARBA00001974"/>
    </source>
</evidence>
<gene>
    <name evidence="9" type="ORF">CAL29_04085</name>
</gene>
<evidence type="ECO:0000259" key="6">
    <source>
        <dbReference type="Pfam" id="PF00441"/>
    </source>
</evidence>
<evidence type="ECO:0000259" key="8">
    <source>
        <dbReference type="Pfam" id="PF02771"/>
    </source>
</evidence>
<dbReference type="GO" id="GO:0016627">
    <property type="term" value="F:oxidoreductase activity, acting on the CH-CH group of donors"/>
    <property type="evidence" value="ECO:0007669"/>
    <property type="project" value="InterPro"/>
</dbReference>
<dbReference type="Proteomes" id="UP000216020">
    <property type="component" value="Unassembled WGS sequence"/>
</dbReference>
<dbReference type="InterPro" id="IPR006091">
    <property type="entry name" value="Acyl-CoA_Oxase/DH_mid-dom"/>
</dbReference>
<dbReference type="EMBL" id="NEVM01000001">
    <property type="protein sequence ID" value="OZI37590.1"/>
    <property type="molecule type" value="Genomic_DNA"/>
</dbReference>
<dbReference type="Pfam" id="PF00441">
    <property type="entry name" value="Acyl-CoA_dh_1"/>
    <property type="match status" value="2"/>
</dbReference>
<dbReference type="Pfam" id="PF02770">
    <property type="entry name" value="Acyl-CoA_dh_M"/>
    <property type="match status" value="1"/>
</dbReference>
<feature type="domain" description="Acyl-CoA dehydrogenase/oxidase N-terminal" evidence="8">
    <location>
        <begin position="402"/>
        <end position="507"/>
    </location>
</feature>
<dbReference type="Gene3D" id="2.40.110.10">
    <property type="entry name" value="Butyryl-CoA Dehydrogenase, subunit A, domain 2"/>
    <property type="match status" value="1"/>
</dbReference>
<dbReference type="Pfam" id="PF02771">
    <property type="entry name" value="Acyl-CoA_dh_N"/>
    <property type="match status" value="2"/>
</dbReference>
<evidence type="ECO:0000256" key="5">
    <source>
        <dbReference type="ARBA" id="ARBA00023002"/>
    </source>
</evidence>
<dbReference type="InterPro" id="IPR036250">
    <property type="entry name" value="AcylCo_DH-like_C"/>
</dbReference>
<dbReference type="OrthoDB" id="9770681at2"/>
<dbReference type="InterPro" id="IPR046373">
    <property type="entry name" value="Acyl-CoA_Oxase/DH_mid-dom_sf"/>
</dbReference>
<evidence type="ECO:0000313" key="10">
    <source>
        <dbReference type="Proteomes" id="UP000216020"/>
    </source>
</evidence>
<name>A0A261SLF8_9BORD</name>
<comment type="cofactor">
    <cofactor evidence="1">
        <name>FAD</name>
        <dbReference type="ChEBI" id="CHEBI:57692"/>
    </cofactor>
</comment>
<feature type="domain" description="Acyl-CoA dehydrogenase/oxidase C-terminal" evidence="6">
    <location>
        <begin position="618"/>
        <end position="769"/>
    </location>
</feature>
<sequence length="774" mass="83642">MTALDSHALFGALPRHADFMDAAAGLLAQVSPLARLRALRGTAPGWEAGTWRTLAEAGWIAAAVPEAHGGLGLDLEALGAIATAVGESPLPEPYLGAGAMAALILPAFAAHPPVADLLQGVLAGDVVLGLAWQENPGEIVPTSVSTSVNRDNGRLHLVGAKRWVAPAGAHGWLVHARLGELPTLVWVRPDDAGVTVDTEPRADGSLLCTLHVDAYLPAARLLAQGAEVDRVCQQALEAVRLLQCSELYGIARRVYAMTLDYLKTRVQFGKPIGANQALQHRMVDAYISVMVCGALLAEAWRDSAAQPAALPRIAALAKARIAERVVALCREAVQLHGAIGYTDEYDAGLYLKRALQAASWLGSPRTLHGRYLALRQQQGGPAQAEGPAAAGTDYEAMSDDGFRLMLRAFLREHYPQALRHVPRRLRLHEARDWYMTLSRQGWLAPAWPREHGGMALPPAKLLIFFEEMEGWGAARLPDQGIINLGPVLIKHGTPAQQAHYLPRILAGQDIWCQGYSEPNAGSDLASLRTEAVADGNDFIVNGQKIWTTLAHDATHMFALVRTDKTVKPQAGISFLLIDLATPGVTIRPITNLIGEQEFCEVFFENVRVPQANLVGALNQGWGIAKDLLGYERIFAGSPQQSRQALHHLEQLAESQSLYDLPEFCQVYARLLGDVRELEALYGRYADIVRRGELLPPSVSALKVLATETYVRIAREIVLWADDAGASWQGMPMADGTALIPCAPFLQSLVTTIYGGSSEIQRNIVAKAVLGLPSQ</sequence>
<keyword evidence="4" id="KW-0274">FAD</keyword>
<feature type="domain" description="Acyl-CoA dehydrogenase/oxidase N-terminal" evidence="8">
    <location>
        <begin position="22"/>
        <end position="87"/>
    </location>
</feature>
<dbReference type="InterPro" id="IPR052161">
    <property type="entry name" value="Mycobact_Acyl-CoA_DH"/>
</dbReference>
<dbReference type="GO" id="GO:0005886">
    <property type="term" value="C:plasma membrane"/>
    <property type="evidence" value="ECO:0007669"/>
    <property type="project" value="TreeGrafter"/>
</dbReference>
<dbReference type="InterPro" id="IPR009100">
    <property type="entry name" value="AcylCoA_DH/oxidase_NM_dom_sf"/>
</dbReference>
<comment type="caution">
    <text evidence="9">The sequence shown here is derived from an EMBL/GenBank/DDBJ whole genome shotgun (WGS) entry which is preliminary data.</text>
</comment>
<protein>
    <submittedName>
        <fullName evidence="9">Acyl-CoA dehydrogenase</fullName>
    </submittedName>
</protein>
<feature type="domain" description="Acyl-CoA oxidase/dehydrogenase middle" evidence="7">
    <location>
        <begin position="512"/>
        <end position="606"/>
    </location>
</feature>
<dbReference type="CDD" id="cd00567">
    <property type="entry name" value="ACAD"/>
    <property type="match status" value="1"/>
</dbReference>
<dbReference type="InterPro" id="IPR037069">
    <property type="entry name" value="AcylCoA_DH/ox_N_sf"/>
</dbReference>
<keyword evidence="10" id="KW-1185">Reference proteome</keyword>
<dbReference type="GO" id="GO:0050660">
    <property type="term" value="F:flavin adenine dinucleotide binding"/>
    <property type="evidence" value="ECO:0007669"/>
    <property type="project" value="InterPro"/>
</dbReference>
<dbReference type="SUPFAM" id="SSF56645">
    <property type="entry name" value="Acyl-CoA dehydrogenase NM domain-like"/>
    <property type="match status" value="2"/>
</dbReference>
<evidence type="ECO:0000256" key="3">
    <source>
        <dbReference type="ARBA" id="ARBA00022630"/>
    </source>
</evidence>
<evidence type="ECO:0000313" key="9">
    <source>
        <dbReference type="EMBL" id="OZI37590.1"/>
    </source>
</evidence>
<dbReference type="PANTHER" id="PTHR43292:SF3">
    <property type="entry name" value="ACYL-COA DEHYDROGENASE FADE29"/>
    <property type="match status" value="1"/>
</dbReference>
<accession>A0A261SLF8</accession>
<dbReference type="InterPro" id="IPR013786">
    <property type="entry name" value="AcylCoA_DH/ox_N"/>
</dbReference>
<comment type="similarity">
    <text evidence="2">Belongs to the acyl-CoA dehydrogenase family.</text>
</comment>
<dbReference type="Gene3D" id="1.10.540.10">
    <property type="entry name" value="Acyl-CoA dehydrogenase/oxidase, N-terminal domain"/>
    <property type="match status" value="2"/>
</dbReference>
<dbReference type="Gene3D" id="1.20.140.10">
    <property type="entry name" value="Butyryl-CoA Dehydrogenase, subunit A, domain 3"/>
    <property type="match status" value="2"/>
</dbReference>
<keyword evidence="5" id="KW-0560">Oxidoreductase</keyword>
<organism evidence="9 10">
    <name type="scientific">Bordetella genomosp. 10</name>
    <dbReference type="NCBI Taxonomy" id="1416804"/>
    <lineage>
        <taxon>Bacteria</taxon>
        <taxon>Pseudomonadati</taxon>
        <taxon>Pseudomonadota</taxon>
        <taxon>Betaproteobacteria</taxon>
        <taxon>Burkholderiales</taxon>
        <taxon>Alcaligenaceae</taxon>
        <taxon>Bordetella</taxon>
    </lineage>
</organism>
<dbReference type="PANTHER" id="PTHR43292">
    <property type="entry name" value="ACYL-COA DEHYDROGENASE"/>
    <property type="match status" value="1"/>
</dbReference>
<evidence type="ECO:0000256" key="2">
    <source>
        <dbReference type="ARBA" id="ARBA00009347"/>
    </source>
</evidence>